<accession>A0A3M2SGG1</accession>
<keyword evidence="4" id="KW-1185">Reference proteome</keyword>
<dbReference type="STRING" id="2010991.A0A3M2SGG1"/>
<evidence type="ECO:0000313" key="3">
    <source>
        <dbReference type="EMBL" id="RMJ16618.1"/>
    </source>
</evidence>
<dbReference type="InterPro" id="IPR013126">
    <property type="entry name" value="Hsp_70_fam"/>
</dbReference>
<dbReference type="PANTHER" id="PTHR14187:SF5">
    <property type="entry name" value="HEAT SHOCK 70 KDA PROTEIN 12A"/>
    <property type="match status" value="1"/>
</dbReference>
<keyword evidence="1" id="KW-0547">Nucleotide-binding</keyword>
<dbReference type="InterPro" id="IPR043129">
    <property type="entry name" value="ATPase_NBD"/>
</dbReference>
<evidence type="ECO:0000313" key="4">
    <source>
        <dbReference type="Proteomes" id="UP000277212"/>
    </source>
</evidence>
<dbReference type="Proteomes" id="UP000277212">
    <property type="component" value="Unassembled WGS sequence"/>
</dbReference>
<name>A0A3M2SGG1_9HYPO</name>
<dbReference type="PANTHER" id="PTHR14187">
    <property type="entry name" value="ALPHA KINASE/ELONGATION FACTOR 2 KINASE"/>
    <property type="match status" value="1"/>
</dbReference>
<dbReference type="Gene3D" id="3.90.640.10">
    <property type="entry name" value="Actin, Chain A, domain 4"/>
    <property type="match status" value="1"/>
</dbReference>
<dbReference type="AlphaFoldDB" id="A0A3M2SGG1"/>
<comment type="caution">
    <text evidence="3">The sequence shown here is derived from an EMBL/GenBank/DDBJ whole genome shotgun (WGS) entry which is preliminary data.</text>
</comment>
<dbReference type="EMBL" id="NKUJ01000045">
    <property type="protein sequence ID" value="RMJ16618.1"/>
    <property type="molecule type" value="Genomic_DNA"/>
</dbReference>
<dbReference type="Gene3D" id="3.30.420.40">
    <property type="match status" value="2"/>
</dbReference>
<proteinExistence type="predicted"/>
<dbReference type="CDD" id="cd10170">
    <property type="entry name" value="ASKHA_NBD_HSP70"/>
    <property type="match status" value="1"/>
</dbReference>
<gene>
    <name evidence="3" type="ORF">CDV36_003757</name>
</gene>
<dbReference type="GO" id="GO:0140662">
    <property type="term" value="F:ATP-dependent protein folding chaperone"/>
    <property type="evidence" value="ECO:0007669"/>
    <property type="project" value="InterPro"/>
</dbReference>
<dbReference type="Pfam" id="PF00012">
    <property type="entry name" value="HSP70"/>
    <property type="match status" value="1"/>
</dbReference>
<organism evidence="3 4">
    <name type="scientific">Fusarium kuroshium</name>
    <dbReference type="NCBI Taxonomy" id="2010991"/>
    <lineage>
        <taxon>Eukaryota</taxon>
        <taxon>Fungi</taxon>
        <taxon>Dikarya</taxon>
        <taxon>Ascomycota</taxon>
        <taxon>Pezizomycotina</taxon>
        <taxon>Sordariomycetes</taxon>
        <taxon>Hypocreomycetidae</taxon>
        <taxon>Hypocreales</taxon>
        <taxon>Nectriaceae</taxon>
        <taxon>Fusarium</taxon>
        <taxon>Fusarium solani species complex</taxon>
    </lineage>
</organism>
<evidence type="ECO:0000256" key="1">
    <source>
        <dbReference type="ARBA" id="ARBA00022741"/>
    </source>
</evidence>
<keyword evidence="2" id="KW-0067">ATP-binding</keyword>
<dbReference type="GO" id="GO:0005524">
    <property type="term" value="F:ATP binding"/>
    <property type="evidence" value="ECO:0007669"/>
    <property type="project" value="UniProtKB-KW"/>
</dbReference>
<dbReference type="SUPFAM" id="SSF53067">
    <property type="entry name" value="Actin-like ATPase domain"/>
    <property type="match status" value="2"/>
</dbReference>
<dbReference type="OrthoDB" id="2963168at2759"/>
<evidence type="ECO:0000256" key="2">
    <source>
        <dbReference type="ARBA" id="ARBA00022840"/>
    </source>
</evidence>
<sequence>MAANQPVETSPFLVVGVDFGTTYTGVAYTFSDEPDLKSVTVIHQWPGAGTQTRPKVPTEISYGPSDERRWGWQLRAGSPRYGGFKLLLDPGAGSRAYNDEHLALALDPGNRSMQLSLCPGKSATDMVSDYLLLVYDEVMRSLLRRFPHTLSTLKIKFVITTPAMWSPAAQHNTMIAAREAGFGSRPQDIIESVTEPEAAASYALREFNSISVPNSGVNVNSGWQVGKQVIMCDAGGGTVDLVSYEIDQVRPYLRVSETTRPRGGLCGATSLDQRFLQLVRERLGQQAHLLDGAHSGRGSRLMLSFDDAKRNFGSDDLEDEELIEHGIRALSPDSDNGIDREYITLSHEDMKSIFDPVVDTILALIEDLLREARQNKPDKPLVGIILVGGFGESVYLYRRLNTWATAQDPTLFVASPKNSWAAIAQGAVCYGLEGIVHRRILPCHWGVELAHRYKEGIHDPAYNYEDTWDGNVYNSDTIDWFAKMGDVSDRENRIKVPYCHTTYNRYRKHSLSLRTCRYDEPPGSRRDSRVLRAPVITIDLSTLPVSAFSQKEVGGSFLGIGSRTYYKADFTLEMVVGSATFKFEIRQNGVLLATEHVDPKFVGESN</sequence>
<reference evidence="3 4" key="1">
    <citation type="submission" date="2017-06" db="EMBL/GenBank/DDBJ databases">
        <title>Comparative genomic analysis of Ambrosia Fusariam Clade fungi.</title>
        <authorList>
            <person name="Stajich J.E."/>
            <person name="Carrillo J."/>
            <person name="Kijimoto T."/>
            <person name="Eskalen A."/>
            <person name="O'Donnell K."/>
            <person name="Kasson M."/>
        </authorList>
    </citation>
    <scope>NUCLEOTIDE SEQUENCE [LARGE SCALE GENOMIC DNA]</scope>
    <source>
        <strain evidence="3">UCR3666</strain>
    </source>
</reference>
<protein>
    <submittedName>
        <fullName evidence="3">Uncharacterized protein</fullName>
    </submittedName>
</protein>